<organism evidence="7 8">
    <name type="scientific">Rubripirellula tenax</name>
    <dbReference type="NCBI Taxonomy" id="2528015"/>
    <lineage>
        <taxon>Bacteria</taxon>
        <taxon>Pseudomonadati</taxon>
        <taxon>Planctomycetota</taxon>
        <taxon>Planctomycetia</taxon>
        <taxon>Pirellulales</taxon>
        <taxon>Pirellulaceae</taxon>
        <taxon>Rubripirellula</taxon>
    </lineage>
</organism>
<evidence type="ECO:0000256" key="5">
    <source>
        <dbReference type="ARBA" id="ARBA00023014"/>
    </source>
</evidence>
<proteinExistence type="predicted"/>
<keyword evidence="3" id="KW-0479">Metal-binding</keyword>
<dbReference type="InterPro" id="IPR006638">
    <property type="entry name" value="Elp3/MiaA/NifB-like_rSAM"/>
</dbReference>
<dbReference type="PANTHER" id="PTHR43409">
    <property type="entry name" value="ANAEROBIC MAGNESIUM-PROTOPORPHYRIN IX MONOMETHYL ESTER CYCLASE-RELATED"/>
    <property type="match status" value="1"/>
</dbReference>
<dbReference type="GO" id="GO:0003824">
    <property type="term" value="F:catalytic activity"/>
    <property type="evidence" value="ECO:0007669"/>
    <property type="project" value="InterPro"/>
</dbReference>
<dbReference type="InterPro" id="IPR007197">
    <property type="entry name" value="rSAM"/>
</dbReference>
<dbReference type="SFLD" id="SFLDS00029">
    <property type="entry name" value="Radical_SAM"/>
    <property type="match status" value="1"/>
</dbReference>
<evidence type="ECO:0000256" key="3">
    <source>
        <dbReference type="ARBA" id="ARBA00022723"/>
    </source>
</evidence>
<dbReference type="AlphaFoldDB" id="A0A5C6EIW3"/>
<keyword evidence="8" id="KW-1185">Reference proteome</keyword>
<name>A0A5C6EIW3_9BACT</name>
<evidence type="ECO:0000256" key="2">
    <source>
        <dbReference type="ARBA" id="ARBA00022691"/>
    </source>
</evidence>
<evidence type="ECO:0000259" key="6">
    <source>
        <dbReference type="PROSITE" id="PS51918"/>
    </source>
</evidence>
<dbReference type="GO" id="GO:0051536">
    <property type="term" value="F:iron-sulfur cluster binding"/>
    <property type="evidence" value="ECO:0007669"/>
    <property type="project" value="UniProtKB-KW"/>
</dbReference>
<comment type="caution">
    <text evidence="7">The sequence shown here is derived from an EMBL/GenBank/DDBJ whole genome shotgun (WGS) entry which is preliminary data.</text>
</comment>
<dbReference type="Pfam" id="PF04055">
    <property type="entry name" value="Radical_SAM"/>
    <property type="match status" value="1"/>
</dbReference>
<sequence length="552" mass="63415">MSNPDRSVLHLEMPRALTTTLAAFDFRSASVLFEQGLVFDQADINSHFWQFVFRRYAPEFGLSQFFSPFVSRDVVSRLVELLCELHEDAWLPLMPYGFEFGDFADSSSDIDEAISGTGIGELIDAYLDEVAPLLKLDDPDLRCVSLGIDSANSLIFACAFASCLRKRLASNVQLILGKHSYENFSLSLRKDDILANGELLRFFDHVIFHEEEFASELLQLLKRPEQQRAISVDRSTPQPVELFKCSVYSDLLVLPASQYVWSMPLSRNKCYWKKCTFCVQIKKHSADRYFDESSELASALREIQTLYQLGFRYFIFNDEAIQPAKLKRLSDFLIKNEIDIKWTPRIIADAEIKEDLIAKMAESGCFEVLFGLETVASVTANRMKKVSQNSTEEELFQMLKKFSGHGIEIFLNLIYAFPTESDEEFQETFQFYQRVKEAMPETFVRFNKFHLFYGTDIFNAPSEFGVTDVEATDPGNDLKVSLDYEDQFGRKHSTPPSEKYFLESIGMSEFEYASIVESESPFFIAAMFQVNYASFGLIYKEQNKRNLLSNLR</sequence>
<feature type="domain" description="Radical SAM core" evidence="6">
    <location>
        <begin position="255"/>
        <end position="491"/>
    </location>
</feature>
<keyword evidence="5" id="KW-0411">Iron-sulfur</keyword>
<dbReference type="Proteomes" id="UP000318288">
    <property type="component" value="Unassembled WGS sequence"/>
</dbReference>
<dbReference type="CDD" id="cd01335">
    <property type="entry name" value="Radical_SAM"/>
    <property type="match status" value="1"/>
</dbReference>
<keyword evidence="2" id="KW-0949">S-adenosyl-L-methionine</keyword>
<dbReference type="SUPFAM" id="SSF102114">
    <property type="entry name" value="Radical SAM enzymes"/>
    <property type="match status" value="1"/>
</dbReference>
<accession>A0A5C6EIW3</accession>
<dbReference type="InterPro" id="IPR023404">
    <property type="entry name" value="rSAM_horseshoe"/>
</dbReference>
<evidence type="ECO:0000313" key="8">
    <source>
        <dbReference type="Proteomes" id="UP000318288"/>
    </source>
</evidence>
<evidence type="ECO:0000256" key="4">
    <source>
        <dbReference type="ARBA" id="ARBA00023004"/>
    </source>
</evidence>
<gene>
    <name evidence="7" type="ORF">Poly51_46410</name>
</gene>
<dbReference type="InterPro" id="IPR058240">
    <property type="entry name" value="rSAM_sf"/>
</dbReference>
<dbReference type="SFLD" id="SFLDG01082">
    <property type="entry name" value="B12-binding_domain_containing"/>
    <property type="match status" value="1"/>
</dbReference>
<dbReference type="InterPro" id="IPR051198">
    <property type="entry name" value="BchE-like"/>
</dbReference>
<evidence type="ECO:0000313" key="7">
    <source>
        <dbReference type="EMBL" id="TWU48738.1"/>
    </source>
</evidence>
<comment type="cofactor">
    <cofactor evidence="1">
        <name>[4Fe-4S] cluster</name>
        <dbReference type="ChEBI" id="CHEBI:49883"/>
    </cofactor>
</comment>
<evidence type="ECO:0000256" key="1">
    <source>
        <dbReference type="ARBA" id="ARBA00001966"/>
    </source>
</evidence>
<dbReference type="Gene3D" id="3.80.30.20">
    <property type="entry name" value="tm_1862 like domain"/>
    <property type="match status" value="1"/>
</dbReference>
<keyword evidence="4" id="KW-0408">Iron</keyword>
<dbReference type="EMBL" id="SJPW01000006">
    <property type="protein sequence ID" value="TWU48738.1"/>
    <property type="molecule type" value="Genomic_DNA"/>
</dbReference>
<dbReference type="PROSITE" id="PS51918">
    <property type="entry name" value="RADICAL_SAM"/>
    <property type="match status" value="1"/>
</dbReference>
<dbReference type="GO" id="GO:0046872">
    <property type="term" value="F:metal ion binding"/>
    <property type="evidence" value="ECO:0007669"/>
    <property type="project" value="UniProtKB-KW"/>
</dbReference>
<dbReference type="PANTHER" id="PTHR43409:SF7">
    <property type="entry name" value="BLL1977 PROTEIN"/>
    <property type="match status" value="1"/>
</dbReference>
<dbReference type="GO" id="GO:0005829">
    <property type="term" value="C:cytosol"/>
    <property type="evidence" value="ECO:0007669"/>
    <property type="project" value="TreeGrafter"/>
</dbReference>
<dbReference type="SMART" id="SM00729">
    <property type="entry name" value="Elp3"/>
    <property type="match status" value="1"/>
</dbReference>
<reference evidence="7 8" key="1">
    <citation type="submission" date="2019-02" db="EMBL/GenBank/DDBJ databases">
        <title>Deep-cultivation of Planctomycetes and their phenomic and genomic characterization uncovers novel biology.</title>
        <authorList>
            <person name="Wiegand S."/>
            <person name="Jogler M."/>
            <person name="Boedeker C."/>
            <person name="Pinto D."/>
            <person name="Vollmers J."/>
            <person name="Rivas-Marin E."/>
            <person name="Kohn T."/>
            <person name="Peeters S.H."/>
            <person name="Heuer A."/>
            <person name="Rast P."/>
            <person name="Oberbeckmann S."/>
            <person name="Bunk B."/>
            <person name="Jeske O."/>
            <person name="Meyerdierks A."/>
            <person name="Storesund J.E."/>
            <person name="Kallscheuer N."/>
            <person name="Luecker S."/>
            <person name="Lage O.M."/>
            <person name="Pohl T."/>
            <person name="Merkel B.J."/>
            <person name="Hornburger P."/>
            <person name="Mueller R.-W."/>
            <person name="Bruemmer F."/>
            <person name="Labrenz M."/>
            <person name="Spormann A.M."/>
            <person name="Op Den Camp H."/>
            <person name="Overmann J."/>
            <person name="Amann R."/>
            <person name="Jetten M.S.M."/>
            <person name="Mascher T."/>
            <person name="Medema M.H."/>
            <person name="Devos D.P."/>
            <person name="Kaster A.-K."/>
            <person name="Ovreas L."/>
            <person name="Rohde M."/>
            <person name="Galperin M.Y."/>
            <person name="Jogler C."/>
        </authorList>
    </citation>
    <scope>NUCLEOTIDE SEQUENCE [LARGE SCALE GENOMIC DNA]</scope>
    <source>
        <strain evidence="7 8">Poly51</strain>
    </source>
</reference>
<protein>
    <submittedName>
        <fullName evidence="7">Radical SAM superfamily protein</fullName>
    </submittedName>
</protein>